<evidence type="ECO:0000313" key="10">
    <source>
        <dbReference type="Proteomes" id="UP000199598"/>
    </source>
</evidence>
<feature type="transmembrane region" description="Helical" evidence="7">
    <location>
        <begin position="202"/>
        <end position="221"/>
    </location>
</feature>
<evidence type="ECO:0000259" key="8">
    <source>
        <dbReference type="PROSITE" id="PS50928"/>
    </source>
</evidence>
<comment type="similarity">
    <text evidence="7">Belongs to the binding-protein-dependent transport system permease family.</text>
</comment>
<keyword evidence="5 7" id="KW-1133">Transmembrane helix</keyword>
<keyword evidence="2 7" id="KW-0813">Transport</keyword>
<reference evidence="9 10" key="1">
    <citation type="submission" date="2016-10" db="EMBL/GenBank/DDBJ databases">
        <authorList>
            <person name="Varghese N."/>
            <person name="Submissions S."/>
        </authorList>
    </citation>
    <scope>NUCLEOTIDE SEQUENCE [LARGE SCALE GENOMIC DNA]</scope>
    <source>
        <strain evidence="9 10">DSM 16392</strain>
    </source>
</reference>
<evidence type="ECO:0000256" key="6">
    <source>
        <dbReference type="ARBA" id="ARBA00023136"/>
    </source>
</evidence>
<gene>
    <name evidence="9" type="ORF">SAMN04488518_10760</name>
</gene>
<dbReference type="CDD" id="cd06261">
    <property type="entry name" value="TM_PBP2"/>
    <property type="match status" value="1"/>
</dbReference>
<feature type="transmembrane region" description="Helical" evidence="7">
    <location>
        <begin position="302"/>
        <end position="328"/>
    </location>
</feature>
<keyword evidence="10" id="KW-1185">Reference proteome</keyword>
<keyword evidence="3" id="KW-1003">Cell membrane</keyword>
<feature type="transmembrane region" description="Helical" evidence="7">
    <location>
        <begin position="12"/>
        <end position="32"/>
    </location>
</feature>
<keyword evidence="4 7" id="KW-0812">Transmembrane</keyword>
<dbReference type="Gene3D" id="1.10.3720.10">
    <property type="entry name" value="MetI-like"/>
    <property type="match status" value="1"/>
</dbReference>
<evidence type="ECO:0000256" key="7">
    <source>
        <dbReference type="RuleBase" id="RU363032"/>
    </source>
</evidence>
<comment type="subcellular location">
    <subcellularLocation>
        <location evidence="1 7">Cell membrane</location>
        <topology evidence="1 7">Multi-pass membrane protein</topology>
    </subcellularLocation>
</comment>
<dbReference type="Proteomes" id="UP000199598">
    <property type="component" value="Unassembled WGS sequence"/>
</dbReference>
<feature type="transmembrane region" description="Helical" evidence="7">
    <location>
        <begin position="111"/>
        <end position="134"/>
    </location>
</feature>
<dbReference type="PANTHER" id="PTHR30465:SF0">
    <property type="entry name" value="OLIGOPEPTIDE TRANSPORT SYSTEM PERMEASE PROTEIN APPB"/>
    <property type="match status" value="1"/>
</dbReference>
<organism evidence="9 10">
    <name type="scientific">Pseudovibrio ascidiaceicola</name>
    <dbReference type="NCBI Taxonomy" id="285279"/>
    <lineage>
        <taxon>Bacteria</taxon>
        <taxon>Pseudomonadati</taxon>
        <taxon>Pseudomonadota</taxon>
        <taxon>Alphaproteobacteria</taxon>
        <taxon>Hyphomicrobiales</taxon>
        <taxon>Stappiaceae</taxon>
        <taxon>Pseudovibrio</taxon>
    </lineage>
</organism>
<protein>
    <submittedName>
        <fullName evidence="9">Peptide/nickel transport system permease protein</fullName>
    </submittedName>
</protein>
<feature type="transmembrane region" description="Helical" evidence="7">
    <location>
        <begin position="146"/>
        <end position="168"/>
    </location>
</feature>
<comment type="caution">
    <text evidence="9">The sequence shown here is derived from an EMBL/GenBank/DDBJ whole genome shotgun (WGS) entry which is preliminary data.</text>
</comment>
<name>A0A1I4B152_9HYPH</name>
<dbReference type="Pfam" id="PF00528">
    <property type="entry name" value="BPD_transp_1"/>
    <property type="match status" value="1"/>
</dbReference>
<evidence type="ECO:0000256" key="1">
    <source>
        <dbReference type="ARBA" id="ARBA00004651"/>
    </source>
</evidence>
<dbReference type="PROSITE" id="PS50928">
    <property type="entry name" value="ABC_TM1"/>
    <property type="match status" value="1"/>
</dbReference>
<dbReference type="RefSeq" id="WP_063310934.1">
    <property type="nucleotide sequence ID" value="NZ_FOSK01000007.1"/>
</dbReference>
<dbReference type="InterPro" id="IPR000515">
    <property type="entry name" value="MetI-like"/>
</dbReference>
<sequence length="341" mass="37699">MGLLRFLAQRAAATLVLLIGISIVSFAIIQAVPGDYVDMWMSTTAAQTGQSRAVLEPQAEMLRTQLGLDQPVVVQYWRWIVGIVTAGDFGDSFFFSKPVTEVIGLRLPRTLALAFTAMVLAQFIGGALGVYAAMNQYKLGDTISTIVAFLGIVIPKFVISLIILYYLAFVWHSPYIGALQSPEYLLQDYWSLDKLWDFFKHVWPILLISIWAGQAYTLRMMRGNLLDVMKSQYIETARAKGLSRSRIILVHAIPNALHPVIMNIGSRFEYMVKGEIEIAIVLGVPTIGPLILSSVAERDMYVVAAIFMLVATIMVVGNLVADLLLALIDPRVRQAAMEGNA</sequence>
<dbReference type="EMBL" id="FOSK01000007">
    <property type="protein sequence ID" value="SFK62424.1"/>
    <property type="molecule type" value="Genomic_DNA"/>
</dbReference>
<proteinExistence type="inferred from homology"/>
<evidence type="ECO:0000313" key="9">
    <source>
        <dbReference type="EMBL" id="SFK62424.1"/>
    </source>
</evidence>
<dbReference type="InterPro" id="IPR035906">
    <property type="entry name" value="MetI-like_sf"/>
</dbReference>
<dbReference type="SUPFAM" id="SSF161098">
    <property type="entry name" value="MetI-like"/>
    <property type="match status" value="1"/>
</dbReference>
<feature type="domain" description="ABC transmembrane type-1" evidence="8">
    <location>
        <begin position="107"/>
        <end position="325"/>
    </location>
</feature>
<feature type="transmembrane region" description="Helical" evidence="7">
    <location>
        <begin position="276"/>
        <end position="296"/>
    </location>
</feature>
<evidence type="ECO:0000256" key="3">
    <source>
        <dbReference type="ARBA" id="ARBA00022475"/>
    </source>
</evidence>
<accession>A0A1I4B152</accession>
<dbReference type="InterPro" id="IPR045621">
    <property type="entry name" value="BPD_transp_1_N"/>
</dbReference>
<keyword evidence="6 7" id="KW-0472">Membrane</keyword>
<evidence type="ECO:0000256" key="2">
    <source>
        <dbReference type="ARBA" id="ARBA00022448"/>
    </source>
</evidence>
<evidence type="ECO:0000256" key="4">
    <source>
        <dbReference type="ARBA" id="ARBA00022692"/>
    </source>
</evidence>
<evidence type="ECO:0000256" key="5">
    <source>
        <dbReference type="ARBA" id="ARBA00022989"/>
    </source>
</evidence>
<dbReference type="PANTHER" id="PTHR30465">
    <property type="entry name" value="INNER MEMBRANE ABC TRANSPORTER"/>
    <property type="match status" value="1"/>
</dbReference>
<dbReference type="Pfam" id="PF19300">
    <property type="entry name" value="BPD_transp_1_N"/>
    <property type="match status" value="1"/>
</dbReference>